<dbReference type="Gene3D" id="1.10.260.40">
    <property type="entry name" value="lambda repressor-like DNA-binding domains"/>
    <property type="match status" value="1"/>
</dbReference>
<evidence type="ECO:0000313" key="5">
    <source>
        <dbReference type="EMBL" id="KMW19164.1"/>
    </source>
</evidence>
<evidence type="ECO:0000256" key="2">
    <source>
        <dbReference type="ARBA" id="ARBA00023125"/>
    </source>
</evidence>
<dbReference type="Gene3D" id="3.40.50.2300">
    <property type="match status" value="2"/>
</dbReference>
<dbReference type="CDD" id="cd06267">
    <property type="entry name" value="PBP1_LacI_sugar_binding-like"/>
    <property type="match status" value="1"/>
</dbReference>
<dbReference type="PRINTS" id="PR00036">
    <property type="entry name" value="HTHLACI"/>
</dbReference>
<dbReference type="SUPFAM" id="SSF53822">
    <property type="entry name" value="Periplasmic binding protein-like I"/>
    <property type="match status" value="1"/>
</dbReference>
<keyword evidence="1" id="KW-0805">Transcription regulation</keyword>
<dbReference type="PANTHER" id="PTHR30146:SF109">
    <property type="entry name" value="HTH-TYPE TRANSCRIPTIONAL REGULATOR GALS"/>
    <property type="match status" value="1"/>
</dbReference>
<dbReference type="RefSeq" id="WP_007865882.1">
    <property type="nucleotide sequence ID" value="NZ_KQ235878.1"/>
</dbReference>
<keyword evidence="3" id="KW-0804">Transcription</keyword>
<evidence type="ECO:0000256" key="1">
    <source>
        <dbReference type="ARBA" id="ARBA00023015"/>
    </source>
</evidence>
<feature type="domain" description="HTH lacI-type" evidence="4">
    <location>
        <begin position="1"/>
        <end position="55"/>
    </location>
</feature>
<dbReference type="GO" id="GO:0000976">
    <property type="term" value="F:transcription cis-regulatory region binding"/>
    <property type="evidence" value="ECO:0007669"/>
    <property type="project" value="TreeGrafter"/>
</dbReference>
<sequence length="329" mass="36944">MTIYDIARIAGVSASTVSRVVNNKPGIKEETRKQILALLEQYDYSPNETARGLVNKASRMIGILIEDIRYAHHVDIAYYIEEEMGKHGYCSLILNTGLTDDKKVEAVKVLAQRRVDGVILVGSTFETEAVKRALDAGLSAVPVIMTNGYLNLPNVKGVLVDEREGVENCVELMRVKGHEKLAFVRPSHTKSSLSKEQGFVQGMERRGFKREELWIYECPTTLEDGYAMMERILEDHPDVEGVIFGEDLSAVSAIRALVDRNIKVPEQVAVIGVDNSKYCDICYPKLTSLNNRMVEMSLEAARILFDSLEGRENPDRIMLFSRIVEREST</sequence>
<dbReference type="EMBL" id="ADLK01000021">
    <property type="protein sequence ID" value="KMW19164.1"/>
    <property type="molecule type" value="Genomic_DNA"/>
</dbReference>
<dbReference type="SMART" id="SM00354">
    <property type="entry name" value="HTH_LACI"/>
    <property type="match status" value="1"/>
</dbReference>
<dbReference type="PROSITE" id="PS50932">
    <property type="entry name" value="HTH_LACI_2"/>
    <property type="match status" value="1"/>
</dbReference>
<dbReference type="OrthoDB" id="9775849at2"/>
<protein>
    <recommendedName>
        <fullName evidence="4">HTH lacI-type domain-containing protein</fullName>
    </recommendedName>
</protein>
<dbReference type="GO" id="GO:0003700">
    <property type="term" value="F:DNA-binding transcription factor activity"/>
    <property type="evidence" value="ECO:0007669"/>
    <property type="project" value="TreeGrafter"/>
</dbReference>
<evidence type="ECO:0000313" key="6">
    <source>
        <dbReference type="Proteomes" id="UP000037392"/>
    </source>
</evidence>
<dbReference type="AlphaFoldDB" id="A0A0J9C404"/>
<dbReference type="SUPFAM" id="SSF47413">
    <property type="entry name" value="lambda repressor-like DNA-binding domains"/>
    <property type="match status" value="1"/>
</dbReference>
<dbReference type="Pfam" id="PF00356">
    <property type="entry name" value="LacI"/>
    <property type="match status" value="1"/>
</dbReference>
<organism evidence="5 6">
    <name type="scientific">[Clostridium] citroniae WAL-19142</name>
    <dbReference type="NCBI Taxonomy" id="742734"/>
    <lineage>
        <taxon>Bacteria</taxon>
        <taxon>Bacillati</taxon>
        <taxon>Bacillota</taxon>
        <taxon>Clostridia</taxon>
        <taxon>Lachnospirales</taxon>
        <taxon>Lachnospiraceae</taxon>
        <taxon>Enterocloster</taxon>
    </lineage>
</organism>
<dbReference type="GeneID" id="93165304"/>
<gene>
    <name evidence="5" type="ORF">HMPREF9470_02649</name>
</gene>
<dbReference type="CDD" id="cd01392">
    <property type="entry name" value="HTH_LacI"/>
    <property type="match status" value="1"/>
</dbReference>
<reference evidence="5 6" key="1">
    <citation type="submission" date="2011-04" db="EMBL/GenBank/DDBJ databases">
        <title>The Genome Sequence of Clostridium citroniae WAL-19142.</title>
        <authorList>
            <consortium name="The Broad Institute Genome Sequencing Platform"/>
            <person name="Earl A."/>
            <person name="Ward D."/>
            <person name="Feldgarden M."/>
            <person name="Gevers D."/>
            <person name="Warren Y.A."/>
            <person name="Tyrrell K.L."/>
            <person name="Citron D.M."/>
            <person name="Goldstein E.J."/>
            <person name="Daigneault M."/>
            <person name="Allen-Vercoe E."/>
            <person name="Young S.K."/>
            <person name="Zeng Q."/>
            <person name="Gargeya S."/>
            <person name="Fitzgerald M."/>
            <person name="Haas B."/>
            <person name="Abouelleil A."/>
            <person name="Alvarado L."/>
            <person name="Arachchi H.M."/>
            <person name="Berlin A."/>
            <person name="Brown A."/>
            <person name="Chapman S.B."/>
            <person name="Chen Z."/>
            <person name="Dunbar C."/>
            <person name="Freedman E."/>
            <person name="Gearin G."/>
            <person name="Gellesch M."/>
            <person name="Goldberg J."/>
            <person name="Griggs A."/>
            <person name="Gujja S."/>
            <person name="Heilman E.R."/>
            <person name="Heiman D."/>
            <person name="Howarth C."/>
            <person name="Larson L."/>
            <person name="Lui A."/>
            <person name="MacDonald P.J."/>
            <person name="Mehta T."/>
            <person name="Montmayeur A."/>
            <person name="Murphy C."/>
            <person name="Neiman D."/>
            <person name="Pearson M."/>
            <person name="Priest M."/>
            <person name="Roberts A."/>
            <person name="Saif S."/>
            <person name="Shea T."/>
            <person name="Shenoy N."/>
            <person name="Sisk P."/>
            <person name="Stolte C."/>
            <person name="Sykes S."/>
            <person name="White J."/>
            <person name="Yandava C."/>
            <person name="Wortman J."/>
            <person name="Nusbaum C."/>
            <person name="Birren B."/>
        </authorList>
    </citation>
    <scope>NUCLEOTIDE SEQUENCE [LARGE SCALE GENOMIC DNA]</scope>
    <source>
        <strain evidence="5 6">WAL-19142</strain>
    </source>
</reference>
<name>A0A0J9C404_9FIRM</name>
<dbReference type="InterPro" id="IPR000843">
    <property type="entry name" value="HTH_LacI"/>
</dbReference>
<dbReference type="Pfam" id="PF13377">
    <property type="entry name" value="Peripla_BP_3"/>
    <property type="match status" value="1"/>
</dbReference>
<accession>A0A0J9C404</accession>
<keyword evidence="2" id="KW-0238">DNA-binding</keyword>
<evidence type="ECO:0000259" key="4">
    <source>
        <dbReference type="PROSITE" id="PS50932"/>
    </source>
</evidence>
<dbReference type="PATRIC" id="fig|742734.4.peg.2844"/>
<dbReference type="PROSITE" id="PS00356">
    <property type="entry name" value="HTH_LACI_1"/>
    <property type="match status" value="1"/>
</dbReference>
<dbReference type="InterPro" id="IPR046335">
    <property type="entry name" value="LacI/GalR-like_sensor"/>
</dbReference>
<dbReference type="Proteomes" id="UP000037392">
    <property type="component" value="Unassembled WGS sequence"/>
</dbReference>
<comment type="caution">
    <text evidence="5">The sequence shown here is derived from an EMBL/GenBank/DDBJ whole genome shotgun (WGS) entry which is preliminary data.</text>
</comment>
<dbReference type="PANTHER" id="PTHR30146">
    <property type="entry name" value="LACI-RELATED TRANSCRIPTIONAL REPRESSOR"/>
    <property type="match status" value="1"/>
</dbReference>
<dbReference type="InterPro" id="IPR028082">
    <property type="entry name" value="Peripla_BP_I"/>
</dbReference>
<evidence type="ECO:0000256" key="3">
    <source>
        <dbReference type="ARBA" id="ARBA00023163"/>
    </source>
</evidence>
<dbReference type="InterPro" id="IPR010982">
    <property type="entry name" value="Lambda_DNA-bd_dom_sf"/>
</dbReference>
<proteinExistence type="predicted"/>